<organism evidence="2 3">
    <name type="scientific">Aquimarina amphilecti</name>
    <dbReference type="NCBI Taxonomy" id="1038014"/>
    <lineage>
        <taxon>Bacteria</taxon>
        <taxon>Pseudomonadati</taxon>
        <taxon>Bacteroidota</taxon>
        <taxon>Flavobacteriia</taxon>
        <taxon>Flavobacteriales</taxon>
        <taxon>Flavobacteriaceae</taxon>
        <taxon>Aquimarina</taxon>
    </lineage>
</organism>
<name>A0A1H7T981_AQUAM</name>
<keyword evidence="3" id="KW-1185">Reference proteome</keyword>
<dbReference type="RefSeq" id="WP_091410568.1">
    <property type="nucleotide sequence ID" value="NZ_FOAB01000006.1"/>
</dbReference>
<evidence type="ECO:0000256" key="1">
    <source>
        <dbReference type="SAM" id="SignalP"/>
    </source>
</evidence>
<dbReference type="EMBL" id="FOAB01000006">
    <property type="protein sequence ID" value="SEL81440.1"/>
    <property type="molecule type" value="Genomic_DNA"/>
</dbReference>
<reference evidence="2 3" key="1">
    <citation type="submission" date="2016-10" db="EMBL/GenBank/DDBJ databases">
        <authorList>
            <person name="de Groot N.N."/>
        </authorList>
    </citation>
    <scope>NUCLEOTIDE SEQUENCE [LARGE SCALE GENOMIC DNA]</scope>
    <source>
        <strain evidence="2 3">DSM 25232</strain>
    </source>
</reference>
<dbReference type="Proteomes" id="UP000198521">
    <property type="component" value="Unassembled WGS sequence"/>
</dbReference>
<proteinExistence type="predicted"/>
<dbReference type="AlphaFoldDB" id="A0A1H7T981"/>
<feature type="signal peptide" evidence="1">
    <location>
        <begin position="1"/>
        <end position="18"/>
    </location>
</feature>
<feature type="chain" id="PRO_5011760403" description="Por secretion system C-terminal sorting domain-containing protein" evidence="1">
    <location>
        <begin position="19"/>
        <end position="214"/>
    </location>
</feature>
<protein>
    <recommendedName>
        <fullName evidence="4">Por secretion system C-terminal sorting domain-containing protein</fullName>
    </recommendedName>
</protein>
<keyword evidence="1" id="KW-0732">Signal</keyword>
<evidence type="ECO:0000313" key="2">
    <source>
        <dbReference type="EMBL" id="SEL81440.1"/>
    </source>
</evidence>
<evidence type="ECO:0008006" key="4">
    <source>
        <dbReference type="Google" id="ProtNLM"/>
    </source>
</evidence>
<gene>
    <name evidence="2" type="ORF">SAMN04487910_3337</name>
</gene>
<sequence>MKVIALIFSLFLSLIISANEDNKLTVHMDGLTVEVLNFEEGDKLKLFEVETGDHILSKSYSLIDLSQLPIGSYLLENNEGKSLIINRQEEELVIDGAVVLQEEDFIVEDESLVADLNGEEEVNVEQDFINNYVSSNQNLLNIERQGDIIVVVDFEEGDKLKLFEVKDTIHVLSKTTNEIDLSQLPVGLYILENSNGDSVVVEKFIETQATLTDL</sequence>
<accession>A0A1H7T981</accession>
<dbReference type="OrthoDB" id="1162133at2"/>
<evidence type="ECO:0000313" key="3">
    <source>
        <dbReference type="Proteomes" id="UP000198521"/>
    </source>
</evidence>